<keyword evidence="2" id="KW-0539">Nucleus</keyword>
<dbReference type="SMART" id="SM00906">
    <property type="entry name" value="Fungal_trans"/>
    <property type="match status" value="1"/>
</dbReference>
<dbReference type="Pfam" id="PF00172">
    <property type="entry name" value="Zn_clus"/>
    <property type="match status" value="1"/>
</dbReference>
<accession>A0A8H6T157</accession>
<dbReference type="InterPro" id="IPR036864">
    <property type="entry name" value="Zn2-C6_fun-type_DNA-bd_sf"/>
</dbReference>
<dbReference type="InterPro" id="IPR007219">
    <property type="entry name" value="XnlR_reg_dom"/>
</dbReference>
<dbReference type="Pfam" id="PF04082">
    <property type="entry name" value="Fungal_trans"/>
    <property type="match status" value="1"/>
</dbReference>
<dbReference type="RefSeq" id="XP_037223213.1">
    <property type="nucleotide sequence ID" value="XM_037360328.1"/>
</dbReference>
<dbReference type="PROSITE" id="PS50048">
    <property type="entry name" value="ZN2_CY6_FUNGAL_2"/>
    <property type="match status" value="1"/>
</dbReference>
<evidence type="ECO:0000256" key="2">
    <source>
        <dbReference type="ARBA" id="ARBA00023242"/>
    </source>
</evidence>
<reference evidence="5" key="1">
    <citation type="submission" date="2020-05" db="EMBL/GenBank/DDBJ databases">
        <title>Mycena genomes resolve the evolution of fungal bioluminescence.</title>
        <authorList>
            <person name="Tsai I.J."/>
        </authorList>
    </citation>
    <scope>NUCLEOTIDE SEQUENCE</scope>
    <source>
        <strain evidence="5">171206Taipei</strain>
    </source>
</reference>
<dbReference type="EMBL" id="JACAZF010000003">
    <property type="protein sequence ID" value="KAF7309763.1"/>
    <property type="molecule type" value="Genomic_DNA"/>
</dbReference>
<dbReference type="GO" id="GO:0000981">
    <property type="term" value="F:DNA-binding transcription factor activity, RNA polymerase II-specific"/>
    <property type="evidence" value="ECO:0007669"/>
    <property type="project" value="InterPro"/>
</dbReference>
<keyword evidence="6" id="KW-1185">Reference proteome</keyword>
<name>A0A8H6T157_9AGAR</name>
<dbReference type="SMART" id="SM00066">
    <property type="entry name" value="GAL4"/>
    <property type="match status" value="1"/>
</dbReference>
<dbReference type="AlphaFoldDB" id="A0A8H6T157"/>
<dbReference type="Proteomes" id="UP000636479">
    <property type="component" value="Unassembled WGS sequence"/>
</dbReference>
<organism evidence="5 6">
    <name type="scientific">Mycena indigotica</name>
    <dbReference type="NCBI Taxonomy" id="2126181"/>
    <lineage>
        <taxon>Eukaryota</taxon>
        <taxon>Fungi</taxon>
        <taxon>Dikarya</taxon>
        <taxon>Basidiomycota</taxon>
        <taxon>Agaricomycotina</taxon>
        <taxon>Agaricomycetes</taxon>
        <taxon>Agaricomycetidae</taxon>
        <taxon>Agaricales</taxon>
        <taxon>Marasmiineae</taxon>
        <taxon>Mycenaceae</taxon>
        <taxon>Mycena</taxon>
    </lineage>
</organism>
<dbReference type="GeneID" id="59342844"/>
<evidence type="ECO:0000259" key="4">
    <source>
        <dbReference type="PROSITE" id="PS50048"/>
    </source>
</evidence>
<dbReference type="GO" id="GO:0008270">
    <property type="term" value="F:zinc ion binding"/>
    <property type="evidence" value="ECO:0007669"/>
    <property type="project" value="InterPro"/>
</dbReference>
<evidence type="ECO:0000313" key="5">
    <source>
        <dbReference type="EMBL" id="KAF7309763.1"/>
    </source>
</evidence>
<feature type="region of interest" description="Disordered" evidence="3">
    <location>
        <begin position="653"/>
        <end position="673"/>
    </location>
</feature>
<dbReference type="PROSITE" id="PS00463">
    <property type="entry name" value="ZN2_CY6_FUNGAL_1"/>
    <property type="match status" value="1"/>
</dbReference>
<evidence type="ECO:0000256" key="1">
    <source>
        <dbReference type="ARBA" id="ARBA00022723"/>
    </source>
</evidence>
<dbReference type="PANTHER" id="PTHR46910">
    <property type="entry name" value="TRANSCRIPTION FACTOR PDR1"/>
    <property type="match status" value="1"/>
</dbReference>
<feature type="region of interest" description="Disordered" evidence="3">
    <location>
        <begin position="696"/>
        <end position="743"/>
    </location>
</feature>
<evidence type="ECO:0000313" key="6">
    <source>
        <dbReference type="Proteomes" id="UP000636479"/>
    </source>
</evidence>
<dbReference type="OrthoDB" id="4456959at2759"/>
<dbReference type="InterPro" id="IPR001138">
    <property type="entry name" value="Zn2Cys6_DnaBD"/>
</dbReference>
<proteinExistence type="predicted"/>
<keyword evidence="1" id="KW-0479">Metal-binding</keyword>
<feature type="region of interest" description="Disordered" evidence="3">
    <location>
        <begin position="760"/>
        <end position="784"/>
    </location>
</feature>
<protein>
    <submittedName>
        <fullName evidence="5">Fungal-trans domain-containing protein</fullName>
    </submittedName>
</protein>
<feature type="compositionally biased region" description="Low complexity" evidence="3">
    <location>
        <begin position="775"/>
        <end position="784"/>
    </location>
</feature>
<sequence length="875" mass="99106">MSDDEFDEPALKRSRRVNRACDICRRKKTKCDGPSKTSHNCSSCVAYGYTCTYVEAAKKRGPPKGYIDNMEARIQKIERLLQTLVPDADLAQTTSWKSPPPAEDDDRIHLSLTENLQRLSLSPHPDNVFFGRSSGAMLLQTAINVKQDVEPQNARLHKEFWASRPSPELPRQPTYTFPPPDLAVSLVELFFAHINLIVPVLHRPTFERDLSSGLHLTNDGFAGTYLLVCALGSRYSEDPRVLLDGTTKLHSCGWRWFEQIQLVREPLGPPVSIYDLQSISLAVMFIHGTTAPHASWTYLSFGIRIAQDVGAHRQKDAGHHWTAEDELWKRAFWALMYFDRLTSSYYGRPSAMQDEDMDLEYPIPCDDQYWDQGFKQPEGKPSMISAFVCLLQLSQVTSFSLRTLYSINKQKVLFGLTTGTKSDWEQRIVVELDTTLDKWLEDIPPHLKWNPQREFSVFETQSVALHLSYYYLKMLVHRPYVPPPDKVSTKVNSPSLAICLHAARSCVQILEHYQKQTGGKPMPLMQSAMFSSALFLLLNLWANKRNGSGSVLDATKDMAGVDSCLQGLHECEKRWHSAGRLCDILHNLRRGLTMPELPKPTNKRERGAEQPKNAIFEIREAAPELRPIKRPIVEIPGPRRLQTSDVPAITTQFLPHNTPPLSSSSSSFHGQSHDRYISRNDEQAYLETPLSATSHRSDVYVPRMPPREAYSSNSPAFRDPHYNSPETPLSSASSLPPPSSQRLNYSHVRDYRRETHNHWYDGQQSPVVQGPPANSHRSSASSHHLISSNGLAPFFPVSEAFYDHVTSSFSGHRRIQDDYSSGYSSGEVGYYQDHAGHGRESDYSSRETTWSSISASYHGSDWGPYYNNLSQSRMH</sequence>
<dbReference type="Gene3D" id="4.10.240.10">
    <property type="entry name" value="Zn(2)-C6 fungal-type DNA-binding domain"/>
    <property type="match status" value="1"/>
</dbReference>
<feature type="compositionally biased region" description="Low complexity" evidence="3">
    <location>
        <begin position="724"/>
        <end position="734"/>
    </location>
</feature>
<dbReference type="SUPFAM" id="SSF57701">
    <property type="entry name" value="Zn2/Cys6 DNA-binding domain"/>
    <property type="match status" value="1"/>
</dbReference>
<dbReference type="CDD" id="cd12148">
    <property type="entry name" value="fungal_TF_MHR"/>
    <property type="match status" value="1"/>
</dbReference>
<comment type="caution">
    <text evidence="5">The sequence shown here is derived from an EMBL/GenBank/DDBJ whole genome shotgun (WGS) entry which is preliminary data.</text>
</comment>
<dbReference type="PANTHER" id="PTHR46910:SF38">
    <property type="entry name" value="ZN(2)-C6 FUNGAL-TYPE DOMAIN-CONTAINING PROTEIN"/>
    <property type="match status" value="1"/>
</dbReference>
<dbReference type="InterPro" id="IPR050987">
    <property type="entry name" value="AtrR-like"/>
</dbReference>
<dbReference type="GO" id="GO:0006351">
    <property type="term" value="P:DNA-templated transcription"/>
    <property type="evidence" value="ECO:0007669"/>
    <property type="project" value="InterPro"/>
</dbReference>
<dbReference type="CDD" id="cd00067">
    <property type="entry name" value="GAL4"/>
    <property type="match status" value="1"/>
</dbReference>
<evidence type="ECO:0000256" key="3">
    <source>
        <dbReference type="SAM" id="MobiDB-lite"/>
    </source>
</evidence>
<gene>
    <name evidence="5" type="ORF">MIND_00348100</name>
</gene>
<feature type="domain" description="Zn(2)-C6 fungal-type" evidence="4">
    <location>
        <begin position="20"/>
        <end position="53"/>
    </location>
</feature>
<dbReference type="GO" id="GO:0003677">
    <property type="term" value="F:DNA binding"/>
    <property type="evidence" value="ECO:0007669"/>
    <property type="project" value="InterPro"/>
</dbReference>